<dbReference type="CDD" id="cd06661">
    <property type="entry name" value="GGCT_like"/>
    <property type="match status" value="1"/>
</dbReference>
<organism evidence="6 7">
    <name type="scientific">Skeletonema marinoi</name>
    <dbReference type="NCBI Taxonomy" id="267567"/>
    <lineage>
        <taxon>Eukaryota</taxon>
        <taxon>Sar</taxon>
        <taxon>Stramenopiles</taxon>
        <taxon>Ochrophyta</taxon>
        <taxon>Bacillariophyta</taxon>
        <taxon>Coscinodiscophyceae</taxon>
        <taxon>Thalassiosirophycidae</taxon>
        <taxon>Thalassiosirales</taxon>
        <taxon>Skeletonemataceae</taxon>
        <taxon>Skeletonema</taxon>
        <taxon>Skeletonema marinoi-dohrnii complex</taxon>
    </lineage>
</organism>
<dbReference type="InterPro" id="IPR036568">
    <property type="entry name" value="GGCT-like_sf"/>
</dbReference>
<keyword evidence="7" id="KW-1185">Reference proteome</keyword>
<evidence type="ECO:0000313" key="6">
    <source>
        <dbReference type="EMBL" id="KAK1735479.1"/>
    </source>
</evidence>
<dbReference type="Pfam" id="PF06094">
    <property type="entry name" value="GGACT"/>
    <property type="match status" value="1"/>
</dbReference>
<reference evidence="6" key="1">
    <citation type="submission" date="2023-06" db="EMBL/GenBank/DDBJ databases">
        <title>Survivors Of The Sea: Transcriptome response of Skeletonema marinoi to long-term dormancy.</title>
        <authorList>
            <person name="Pinder M.I.M."/>
            <person name="Kourtchenko O."/>
            <person name="Robertson E.K."/>
            <person name="Larsson T."/>
            <person name="Maumus F."/>
            <person name="Osuna-Cruz C.M."/>
            <person name="Vancaester E."/>
            <person name="Stenow R."/>
            <person name="Vandepoele K."/>
            <person name="Ploug H."/>
            <person name="Bruchert V."/>
            <person name="Godhe A."/>
            <person name="Topel M."/>
        </authorList>
    </citation>
    <scope>NUCLEOTIDE SEQUENCE</scope>
    <source>
        <strain evidence="6">R05AC</strain>
    </source>
</reference>
<dbReference type="EMBL" id="JATAAI010000033">
    <property type="protein sequence ID" value="KAK1735479.1"/>
    <property type="molecule type" value="Genomic_DNA"/>
</dbReference>
<evidence type="ECO:0000313" key="7">
    <source>
        <dbReference type="Proteomes" id="UP001224775"/>
    </source>
</evidence>
<feature type="domain" description="Gamma-glutamylcyclotransferase AIG2-like" evidence="5">
    <location>
        <begin position="20"/>
        <end position="123"/>
    </location>
</feature>
<gene>
    <name evidence="6" type="ORF">QTG54_013642</name>
</gene>
<evidence type="ECO:0000256" key="1">
    <source>
        <dbReference type="ARBA" id="ARBA00012346"/>
    </source>
</evidence>
<dbReference type="InterPro" id="IPR017939">
    <property type="entry name" value="G-Glutamylcylcotransferase"/>
</dbReference>
<protein>
    <recommendedName>
        <fullName evidence="1">gamma-glutamylcyclotransferase</fullName>
        <ecNumber evidence="1">4.3.2.9</ecNumber>
    </recommendedName>
</protein>
<sequence>MTLEALSSSSASDAGNAYYFAIGAMMNPNSIKNRNIYPIRSFPAELFDFELKFNGTLGFADAIPSKGSSFHGVLHLVDAETMSRLDALEISYKRVDGQARLYDGTMVTATVYTKDSFVSTQKDNPPQQRYLDLLIEGAKHFQLHEKQIKFLESHECVPRPQPHEFKSFGPAAEDAPLMSYENDICPFNGRDTPNLRLAVNGKVLEIFVKNVEGTLFRNSMNFYRQFGQRVELTLSRILYDPKYGCPESLEECTREQSAYIEHILYQGSEVNTSIDHWKDIGCIRQEYKD</sequence>
<proteinExistence type="predicted"/>
<dbReference type="Gene3D" id="3.10.490.10">
    <property type="entry name" value="Gamma-glutamyl cyclotransferase-like"/>
    <property type="match status" value="1"/>
</dbReference>
<dbReference type="AlphaFoldDB" id="A0AAD9D795"/>
<feature type="binding site" evidence="4">
    <location>
        <position position="130"/>
    </location>
    <ligand>
        <name>substrate</name>
    </ligand>
</feature>
<dbReference type="InterPro" id="IPR013024">
    <property type="entry name" value="GGCT-like"/>
</dbReference>
<evidence type="ECO:0000259" key="5">
    <source>
        <dbReference type="Pfam" id="PF06094"/>
    </source>
</evidence>
<dbReference type="SUPFAM" id="SSF110857">
    <property type="entry name" value="Gamma-glutamyl cyclotransferase-like"/>
    <property type="match status" value="1"/>
</dbReference>
<dbReference type="PANTHER" id="PTHR12935">
    <property type="entry name" value="GAMMA-GLUTAMYLCYCLOTRANSFERASE"/>
    <property type="match status" value="1"/>
</dbReference>
<evidence type="ECO:0000256" key="4">
    <source>
        <dbReference type="PIRSR" id="PIRSR617939-2"/>
    </source>
</evidence>
<evidence type="ECO:0000256" key="3">
    <source>
        <dbReference type="PIRSR" id="PIRSR617939-1"/>
    </source>
</evidence>
<dbReference type="GO" id="GO:0003839">
    <property type="term" value="F:gamma-glutamylcyclotransferase activity"/>
    <property type="evidence" value="ECO:0007669"/>
    <property type="project" value="UniProtKB-EC"/>
</dbReference>
<evidence type="ECO:0000256" key="2">
    <source>
        <dbReference type="ARBA" id="ARBA00023239"/>
    </source>
</evidence>
<dbReference type="PANTHER" id="PTHR12935:SF0">
    <property type="entry name" value="GAMMA-GLUTAMYLCYCLOTRANSFERASE"/>
    <property type="match status" value="1"/>
</dbReference>
<dbReference type="Proteomes" id="UP001224775">
    <property type="component" value="Unassembled WGS sequence"/>
</dbReference>
<accession>A0AAD9D795</accession>
<name>A0AAD9D795_9STRA</name>
<keyword evidence="2" id="KW-0456">Lyase</keyword>
<comment type="caution">
    <text evidence="6">The sequence shown here is derived from an EMBL/GenBank/DDBJ whole genome shotgun (WGS) entry which is preliminary data.</text>
</comment>
<dbReference type="EC" id="4.3.2.9" evidence="1"/>
<dbReference type="InterPro" id="IPR009288">
    <property type="entry name" value="AIG2-like_dom"/>
</dbReference>
<feature type="active site" description="Proton acceptor" evidence="3">
    <location>
        <position position="89"/>
    </location>
</feature>